<dbReference type="EMBL" id="KN831984">
    <property type="protein sequence ID" value="KIO01966.1"/>
    <property type="molecule type" value="Genomic_DNA"/>
</dbReference>
<dbReference type="Proteomes" id="UP000054217">
    <property type="component" value="Unassembled WGS sequence"/>
</dbReference>
<reference evidence="2" key="2">
    <citation type="submission" date="2015-01" db="EMBL/GenBank/DDBJ databases">
        <title>Evolutionary Origins and Diversification of the Mycorrhizal Mutualists.</title>
        <authorList>
            <consortium name="DOE Joint Genome Institute"/>
            <consortium name="Mycorrhizal Genomics Consortium"/>
            <person name="Kohler A."/>
            <person name="Kuo A."/>
            <person name="Nagy L.G."/>
            <person name="Floudas D."/>
            <person name="Copeland A."/>
            <person name="Barry K.W."/>
            <person name="Cichocki N."/>
            <person name="Veneault-Fourrey C."/>
            <person name="LaButti K."/>
            <person name="Lindquist E.A."/>
            <person name="Lipzen A."/>
            <person name="Lundell T."/>
            <person name="Morin E."/>
            <person name="Murat C."/>
            <person name="Riley R."/>
            <person name="Ohm R."/>
            <person name="Sun H."/>
            <person name="Tunlid A."/>
            <person name="Henrissat B."/>
            <person name="Grigoriev I.V."/>
            <person name="Hibbett D.S."/>
            <person name="Martin F."/>
        </authorList>
    </citation>
    <scope>NUCLEOTIDE SEQUENCE [LARGE SCALE GENOMIC DNA]</scope>
    <source>
        <strain evidence="2">Marx 270</strain>
    </source>
</reference>
<keyword evidence="2" id="KW-1185">Reference proteome</keyword>
<name>A0A0C3P3B6_PISTI</name>
<organism evidence="1 2">
    <name type="scientific">Pisolithus tinctorius Marx 270</name>
    <dbReference type="NCBI Taxonomy" id="870435"/>
    <lineage>
        <taxon>Eukaryota</taxon>
        <taxon>Fungi</taxon>
        <taxon>Dikarya</taxon>
        <taxon>Basidiomycota</taxon>
        <taxon>Agaricomycotina</taxon>
        <taxon>Agaricomycetes</taxon>
        <taxon>Agaricomycetidae</taxon>
        <taxon>Boletales</taxon>
        <taxon>Sclerodermatineae</taxon>
        <taxon>Pisolithaceae</taxon>
        <taxon>Pisolithus</taxon>
    </lineage>
</organism>
<dbReference type="HOGENOM" id="CLU_2559224_0_0_1"/>
<protein>
    <submittedName>
        <fullName evidence="1">Uncharacterized protein</fullName>
    </submittedName>
</protein>
<evidence type="ECO:0000313" key="1">
    <source>
        <dbReference type="EMBL" id="KIO01966.1"/>
    </source>
</evidence>
<proteinExistence type="predicted"/>
<sequence length="82" mass="9173">MRSPLYLLKTYSRSGPTRQLIAQVVIGLSAHRLRMGGSMFLSFQASWILDSQASIESKLFLRVSAVASCTCIRRRKKDTGSH</sequence>
<dbReference type="AlphaFoldDB" id="A0A0C3P3B6"/>
<accession>A0A0C3P3B6</accession>
<dbReference type="InParanoid" id="A0A0C3P3B6"/>
<evidence type="ECO:0000313" key="2">
    <source>
        <dbReference type="Proteomes" id="UP000054217"/>
    </source>
</evidence>
<reference evidence="1 2" key="1">
    <citation type="submission" date="2014-04" db="EMBL/GenBank/DDBJ databases">
        <authorList>
            <consortium name="DOE Joint Genome Institute"/>
            <person name="Kuo A."/>
            <person name="Kohler A."/>
            <person name="Costa M.D."/>
            <person name="Nagy L.G."/>
            <person name="Floudas D."/>
            <person name="Copeland A."/>
            <person name="Barry K.W."/>
            <person name="Cichocki N."/>
            <person name="Veneault-Fourrey C."/>
            <person name="LaButti K."/>
            <person name="Lindquist E.A."/>
            <person name="Lipzen A."/>
            <person name="Lundell T."/>
            <person name="Morin E."/>
            <person name="Murat C."/>
            <person name="Sun H."/>
            <person name="Tunlid A."/>
            <person name="Henrissat B."/>
            <person name="Grigoriev I.V."/>
            <person name="Hibbett D.S."/>
            <person name="Martin F."/>
            <person name="Nordberg H.P."/>
            <person name="Cantor M.N."/>
            <person name="Hua S.X."/>
        </authorList>
    </citation>
    <scope>NUCLEOTIDE SEQUENCE [LARGE SCALE GENOMIC DNA]</scope>
    <source>
        <strain evidence="1 2">Marx 270</strain>
    </source>
</reference>
<gene>
    <name evidence="1" type="ORF">M404DRAFT_1002720</name>
</gene>